<evidence type="ECO:0000313" key="3">
    <source>
        <dbReference type="Proteomes" id="UP000024635"/>
    </source>
</evidence>
<evidence type="ECO:0000256" key="1">
    <source>
        <dbReference type="SAM" id="MobiDB-lite"/>
    </source>
</evidence>
<reference evidence="3" key="1">
    <citation type="journal article" date="2015" name="Nat. Genet.">
        <title>The genome and transcriptome of the zoonotic hookworm Ancylostoma ceylanicum identify infection-specific gene families.</title>
        <authorList>
            <person name="Schwarz E.M."/>
            <person name="Hu Y."/>
            <person name="Antoshechkin I."/>
            <person name="Miller M.M."/>
            <person name="Sternberg P.W."/>
            <person name="Aroian R.V."/>
        </authorList>
    </citation>
    <scope>NUCLEOTIDE SEQUENCE</scope>
    <source>
        <strain evidence="3">HY135</strain>
    </source>
</reference>
<evidence type="ECO:0000313" key="2">
    <source>
        <dbReference type="EMBL" id="EYC07295.1"/>
    </source>
</evidence>
<dbReference type="Proteomes" id="UP000024635">
    <property type="component" value="Unassembled WGS sequence"/>
</dbReference>
<protein>
    <submittedName>
        <fullName evidence="2">Uncharacterized protein</fullName>
    </submittedName>
</protein>
<comment type="caution">
    <text evidence="2">The sequence shown here is derived from an EMBL/GenBank/DDBJ whole genome shotgun (WGS) entry which is preliminary data.</text>
</comment>
<name>A0A016TWV2_9BILA</name>
<gene>
    <name evidence="2" type="primary">Acey_s0071.g577</name>
    <name evidence="2" type="ORF">Y032_0071g577</name>
</gene>
<dbReference type="AlphaFoldDB" id="A0A016TWV2"/>
<dbReference type="OrthoDB" id="5862292at2759"/>
<proteinExistence type="predicted"/>
<organism evidence="2 3">
    <name type="scientific">Ancylostoma ceylanicum</name>
    <dbReference type="NCBI Taxonomy" id="53326"/>
    <lineage>
        <taxon>Eukaryota</taxon>
        <taxon>Metazoa</taxon>
        <taxon>Ecdysozoa</taxon>
        <taxon>Nematoda</taxon>
        <taxon>Chromadorea</taxon>
        <taxon>Rhabditida</taxon>
        <taxon>Rhabditina</taxon>
        <taxon>Rhabditomorpha</taxon>
        <taxon>Strongyloidea</taxon>
        <taxon>Ancylostomatidae</taxon>
        <taxon>Ancylostomatinae</taxon>
        <taxon>Ancylostoma</taxon>
    </lineage>
</organism>
<feature type="region of interest" description="Disordered" evidence="1">
    <location>
        <begin position="52"/>
        <end position="127"/>
    </location>
</feature>
<dbReference type="EMBL" id="JARK01001407">
    <property type="protein sequence ID" value="EYC07295.1"/>
    <property type="molecule type" value="Genomic_DNA"/>
</dbReference>
<sequence>MVEIEQIEEESQVPTIITEANDLIFVVTARLDETKNIRENMEIRLGYVTNRLQNSDNSNEDDVDTQNLQDENGGQNIAQGGATSTISQNSSAGSRPNVYDDATIPAHRSIKPPQATSPKFYGNAEDF</sequence>
<accession>A0A016TWV2</accession>
<feature type="compositionally biased region" description="Polar residues" evidence="1">
    <location>
        <begin position="65"/>
        <end position="94"/>
    </location>
</feature>
<keyword evidence="3" id="KW-1185">Reference proteome</keyword>